<dbReference type="Pfam" id="PF00239">
    <property type="entry name" value="Resolvase"/>
    <property type="match status" value="1"/>
</dbReference>
<dbReference type="Gene3D" id="3.90.1750.20">
    <property type="entry name" value="Putative Large Serine Recombinase, Chain B, Domain 2"/>
    <property type="match status" value="1"/>
</dbReference>
<dbReference type="STRING" id="1805281.AUJ77_02820"/>
<dbReference type="GO" id="GO:0000150">
    <property type="term" value="F:DNA strand exchange activity"/>
    <property type="evidence" value="ECO:0007669"/>
    <property type="project" value="InterPro"/>
</dbReference>
<dbReference type="PROSITE" id="PS51737">
    <property type="entry name" value="RECOMBINASE_DNA_BIND"/>
    <property type="match status" value="1"/>
</dbReference>
<keyword evidence="1" id="KW-0175">Coiled coil</keyword>
<proteinExistence type="predicted"/>
<organism evidence="4 5">
    <name type="scientific">Candidatus Nomurabacteria bacterium CG1_02_43_90</name>
    <dbReference type="NCBI Taxonomy" id="1805281"/>
    <lineage>
        <taxon>Bacteria</taxon>
        <taxon>Candidatus Nomuraibacteriota</taxon>
    </lineage>
</organism>
<dbReference type="InterPro" id="IPR011109">
    <property type="entry name" value="DNA_bind_recombinase_dom"/>
</dbReference>
<dbReference type="InterPro" id="IPR050639">
    <property type="entry name" value="SSR_resolvase"/>
</dbReference>
<dbReference type="GO" id="GO:0003677">
    <property type="term" value="F:DNA binding"/>
    <property type="evidence" value="ECO:0007669"/>
    <property type="project" value="InterPro"/>
</dbReference>
<name>A0A1J4V0M2_9BACT</name>
<gene>
    <name evidence="4" type="ORF">AUJ77_02820</name>
</gene>
<dbReference type="SUPFAM" id="SSF53041">
    <property type="entry name" value="Resolvase-like"/>
    <property type="match status" value="1"/>
</dbReference>
<dbReference type="Proteomes" id="UP000181992">
    <property type="component" value="Unassembled WGS sequence"/>
</dbReference>
<dbReference type="InterPro" id="IPR006119">
    <property type="entry name" value="Resolv_N"/>
</dbReference>
<comment type="caution">
    <text evidence="4">The sequence shown here is derived from an EMBL/GenBank/DDBJ whole genome shotgun (WGS) entry which is preliminary data.</text>
</comment>
<evidence type="ECO:0000313" key="5">
    <source>
        <dbReference type="Proteomes" id="UP000181992"/>
    </source>
</evidence>
<evidence type="ECO:0000256" key="1">
    <source>
        <dbReference type="SAM" id="Coils"/>
    </source>
</evidence>
<accession>A0A1J4V0M2</accession>
<evidence type="ECO:0000259" key="3">
    <source>
        <dbReference type="PROSITE" id="PS51737"/>
    </source>
</evidence>
<feature type="coiled-coil region" evidence="1">
    <location>
        <begin position="405"/>
        <end position="432"/>
    </location>
</feature>
<evidence type="ECO:0008006" key="6">
    <source>
        <dbReference type="Google" id="ProtNLM"/>
    </source>
</evidence>
<reference evidence="4 5" key="1">
    <citation type="journal article" date="2016" name="Environ. Microbiol.">
        <title>Genomic resolution of a cold subsurface aquifer community provides metabolic insights for novel microbes adapted to high CO concentrations.</title>
        <authorList>
            <person name="Probst A.J."/>
            <person name="Castelle C.J."/>
            <person name="Singh A."/>
            <person name="Brown C.T."/>
            <person name="Anantharaman K."/>
            <person name="Sharon I."/>
            <person name="Hug L.A."/>
            <person name="Burstein D."/>
            <person name="Emerson J.B."/>
            <person name="Thomas B.C."/>
            <person name="Banfield J.F."/>
        </authorList>
    </citation>
    <scope>NUCLEOTIDE SEQUENCE [LARGE SCALE GENOMIC DNA]</scope>
    <source>
        <strain evidence="4">CG1_02_43_90</strain>
    </source>
</reference>
<dbReference type="Pfam" id="PF07508">
    <property type="entry name" value="Recombinase"/>
    <property type="match status" value="1"/>
</dbReference>
<dbReference type="PANTHER" id="PTHR30461:SF23">
    <property type="entry name" value="DNA RECOMBINASE-RELATED"/>
    <property type="match status" value="1"/>
</dbReference>
<sequence length="504" mass="58376">MKAINVSRVSTEEQKEAGNSLPAQIERIRSYCNKKSFDVVKSYSFDESAYKEKRDEFDKLLEFVENIIKKEKIAVCFDKVDRLSRSVFDKRVARLYELAVADKIELHFVSEGQVINSQMSAVEKFQFGMSLGLAKYYSDAIGDNVKRAFEQKRRNGEWTGAVRLGYLNVALDVEKRLRKDIIIDPERGHLVAKMFELYATGNHSLETIRIEMTKLGLRSLKGFKLSKSCVENMLKDSFYCGIAISKKYGAYAHKYPRLISRELFDKCQEVRSKRTKMPSKAHSKDFIFKGLLKCHNCGCAISFEHKIKPSGKEYVIGSCTNSKKICERVYVNELELLKPIYEVLERFESITEETQNGLVDELRKNTEAEVVFHKAQMNRIRTDYENYKSKDNRLLEAYLDQSITKDIYDKKHQEYQDKMQELEIELSEHRKADYDYQTTVATVISVARRAKTIFENSSEPAEKRAFLNYILQNPTVNGKELYFAIASPFNLVLELADSPNWLRG</sequence>
<dbReference type="Gene3D" id="3.40.50.1390">
    <property type="entry name" value="Resolvase, N-terminal catalytic domain"/>
    <property type="match status" value="1"/>
</dbReference>
<evidence type="ECO:0000259" key="2">
    <source>
        <dbReference type="PROSITE" id="PS51736"/>
    </source>
</evidence>
<feature type="domain" description="Resolvase/invertase-type recombinase catalytic" evidence="2">
    <location>
        <begin position="2"/>
        <end position="156"/>
    </location>
</feature>
<dbReference type="InterPro" id="IPR036162">
    <property type="entry name" value="Resolvase-like_N_sf"/>
</dbReference>
<dbReference type="CDD" id="cd00338">
    <property type="entry name" value="Ser_Recombinase"/>
    <property type="match status" value="1"/>
</dbReference>
<dbReference type="InterPro" id="IPR038109">
    <property type="entry name" value="DNA_bind_recomb_sf"/>
</dbReference>
<dbReference type="AlphaFoldDB" id="A0A1J4V0M2"/>
<dbReference type="EMBL" id="MNVN01000015">
    <property type="protein sequence ID" value="OIO30714.1"/>
    <property type="molecule type" value="Genomic_DNA"/>
</dbReference>
<dbReference type="PROSITE" id="PS51736">
    <property type="entry name" value="RECOMBINASES_3"/>
    <property type="match status" value="1"/>
</dbReference>
<dbReference type="SMART" id="SM00857">
    <property type="entry name" value="Resolvase"/>
    <property type="match status" value="1"/>
</dbReference>
<protein>
    <recommendedName>
        <fullName evidence="6">Recombinase domain-containing protein</fullName>
    </recommendedName>
</protein>
<evidence type="ECO:0000313" key="4">
    <source>
        <dbReference type="EMBL" id="OIO30714.1"/>
    </source>
</evidence>
<dbReference type="PANTHER" id="PTHR30461">
    <property type="entry name" value="DNA-INVERTASE FROM LAMBDOID PROPHAGE"/>
    <property type="match status" value="1"/>
</dbReference>
<feature type="domain" description="Recombinase" evidence="3">
    <location>
        <begin position="163"/>
        <end position="277"/>
    </location>
</feature>